<name>B6AJ32_CRYMR</name>
<organism evidence="11 12">
    <name type="scientific">Cryptosporidium muris (strain RN66)</name>
    <dbReference type="NCBI Taxonomy" id="441375"/>
    <lineage>
        <taxon>Eukaryota</taxon>
        <taxon>Sar</taxon>
        <taxon>Alveolata</taxon>
        <taxon>Apicomplexa</taxon>
        <taxon>Conoidasida</taxon>
        <taxon>Coccidia</taxon>
        <taxon>Eucoccidiorida</taxon>
        <taxon>Eimeriorina</taxon>
        <taxon>Cryptosporidiidae</taxon>
        <taxon>Cryptosporidium</taxon>
    </lineage>
</organism>
<dbReference type="OMA" id="VLFGMYS"/>
<evidence type="ECO:0000256" key="7">
    <source>
        <dbReference type="ARBA" id="ARBA00022989"/>
    </source>
</evidence>
<keyword evidence="5 10" id="KW-0732">Signal</keyword>
<feature type="transmembrane region" description="Helical" evidence="9">
    <location>
        <begin position="185"/>
        <end position="204"/>
    </location>
</feature>
<evidence type="ECO:0000256" key="5">
    <source>
        <dbReference type="ARBA" id="ARBA00022729"/>
    </source>
</evidence>
<keyword evidence="7 9" id="KW-1133">Transmembrane helix</keyword>
<proteinExistence type="inferred from homology"/>
<keyword evidence="4 9" id="KW-0812">Transmembrane</keyword>
<evidence type="ECO:0000256" key="10">
    <source>
        <dbReference type="SAM" id="SignalP"/>
    </source>
</evidence>
<feature type="transmembrane region" description="Helical" evidence="9">
    <location>
        <begin position="211"/>
        <end position="232"/>
    </location>
</feature>
<dbReference type="SUPFAM" id="SSF52833">
    <property type="entry name" value="Thioredoxin-like"/>
    <property type="match status" value="1"/>
</dbReference>
<dbReference type="Gene3D" id="3.40.30.10">
    <property type="entry name" value="Glutaredoxin"/>
    <property type="match status" value="1"/>
</dbReference>
<comment type="similarity">
    <text evidence="3">Belongs to the OST3/OST6 family.</text>
</comment>
<dbReference type="InterPro" id="IPR021149">
    <property type="entry name" value="OligosaccharylTrfase_OST3/OST6"/>
</dbReference>
<reference evidence="11" key="1">
    <citation type="submission" date="2008-06" db="EMBL/GenBank/DDBJ databases">
        <authorList>
            <person name="Lorenzi H."/>
            <person name="Inman J."/>
            <person name="Miller J."/>
            <person name="Schobel S."/>
            <person name="Amedeo P."/>
            <person name="Caler E.V."/>
            <person name="da Silva J."/>
        </authorList>
    </citation>
    <scope>NUCLEOTIDE SEQUENCE [LARGE SCALE GENOMIC DNA]</scope>
    <source>
        <strain evidence="11">RN66</strain>
    </source>
</reference>
<feature type="transmembrane region" description="Helical" evidence="9">
    <location>
        <begin position="256"/>
        <end position="278"/>
    </location>
</feature>
<dbReference type="PANTHER" id="PTHR12692:SF0">
    <property type="entry name" value="GH11935P"/>
    <property type="match status" value="1"/>
</dbReference>
<dbReference type="PANTHER" id="PTHR12692">
    <property type="entry name" value="DOLICHYL-DIPHOSPHOOLIGOSACCHARIDE--PROTEIN GLYCOSYLTRANSFERASE-RELATED"/>
    <property type="match status" value="1"/>
</dbReference>
<dbReference type="RefSeq" id="XP_002142572.1">
    <property type="nucleotide sequence ID" value="XM_002142536.1"/>
</dbReference>
<feature type="signal peptide" evidence="10">
    <location>
        <begin position="1"/>
        <end position="23"/>
    </location>
</feature>
<evidence type="ECO:0000256" key="8">
    <source>
        <dbReference type="ARBA" id="ARBA00023136"/>
    </source>
</evidence>
<comment type="function">
    <text evidence="1">Subunit of the oligosaccharyl transferase (OST) complex that catalyzes the initial transfer of a defined glycan (Glc(3)Man(9)GlcNAc(2) in eukaryotes) from the lipid carrier dolichol-pyrophosphate to an asparagine residue within an Asn-X-Ser/Thr consensus motif in nascent polypeptide chains, the first step in protein N-glycosylation. N-glycosylation occurs cotranslationally and the complex associates with the Sec61 complex at the channel-forming translocon complex that mediates protein translocation across the endoplasmic reticulum (ER). All subunits are required for a maximal enzyme activity.</text>
</comment>
<dbReference type="STRING" id="441375.B6AJ32"/>
<dbReference type="eggNOG" id="KOG4474">
    <property type="taxonomic scope" value="Eukaryota"/>
</dbReference>
<feature type="chain" id="PRO_5002842382" evidence="10">
    <location>
        <begin position="24"/>
        <end position="340"/>
    </location>
</feature>
<evidence type="ECO:0000256" key="1">
    <source>
        <dbReference type="ARBA" id="ARBA00002791"/>
    </source>
</evidence>
<keyword evidence="8 9" id="KW-0472">Membrane</keyword>
<gene>
    <name evidence="11" type="ORF">CMU_011750</name>
</gene>
<keyword evidence="6" id="KW-0256">Endoplasmic reticulum</keyword>
<evidence type="ECO:0000313" key="12">
    <source>
        <dbReference type="Proteomes" id="UP000001460"/>
    </source>
</evidence>
<feature type="transmembrane region" description="Helical" evidence="9">
    <location>
        <begin position="290"/>
        <end position="310"/>
    </location>
</feature>
<dbReference type="Pfam" id="PF04756">
    <property type="entry name" value="OST3_OST6"/>
    <property type="match status" value="1"/>
</dbReference>
<evidence type="ECO:0000256" key="2">
    <source>
        <dbReference type="ARBA" id="ARBA00004477"/>
    </source>
</evidence>
<evidence type="ECO:0000256" key="4">
    <source>
        <dbReference type="ARBA" id="ARBA00022692"/>
    </source>
</evidence>
<sequence>MMHFKNILIFSIIIILSQFLAKADKLEELIKFCDDNFNGLVIFNYTGYQYYVLNDSRPYDLIILYTGTSKSCQGCIPSTTNYEKVARNYYNHEFKNNPKAIFAIVYVDRVENIMAIHELRNLPAIIYIESTKKFTSNSLTFRRDNQWRIPEQKDISTNAMLGFINKKTGMNITIYISSKEKISRLISLFIGLILIIVIFWQLVLLIRKKPFIIMIITVIICSISMSGMVYSIQHGRKQANEFFVRNPRIQNMTEGILASILMTSASLILFLIPFLFSNKLNFKFFRIPRWLSPLFIAALVSTLISIHYAYTTKVGWYSPTFYPPEGYLKGPLIVDRGNSF</sequence>
<evidence type="ECO:0000256" key="9">
    <source>
        <dbReference type="SAM" id="Phobius"/>
    </source>
</evidence>
<accession>B6AJ32</accession>
<evidence type="ECO:0000256" key="6">
    <source>
        <dbReference type="ARBA" id="ARBA00022824"/>
    </source>
</evidence>
<dbReference type="EMBL" id="DS989737">
    <property type="protein sequence ID" value="EEA08223.1"/>
    <property type="molecule type" value="Genomic_DNA"/>
</dbReference>
<dbReference type="InterPro" id="IPR036249">
    <property type="entry name" value="Thioredoxin-like_sf"/>
</dbReference>
<dbReference type="Proteomes" id="UP000001460">
    <property type="component" value="Unassembled WGS sequence"/>
</dbReference>
<protein>
    <submittedName>
        <fullName evidence="11">OST3 / OST6 family protein</fullName>
    </submittedName>
</protein>
<dbReference type="GO" id="GO:0018279">
    <property type="term" value="P:protein N-linked glycosylation via asparagine"/>
    <property type="evidence" value="ECO:0007669"/>
    <property type="project" value="TreeGrafter"/>
</dbReference>
<dbReference type="GO" id="GO:0008250">
    <property type="term" value="C:oligosaccharyltransferase complex"/>
    <property type="evidence" value="ECO:0007669"/>
    <property type="project" value="TreeGrafter"/>
</dbReference>
<evidence type="ECO:0000256" key="3">
    <source>
        <dbReference type="ARBA" id="ARBA00009561"/>
    </source>
</evidence>
<dbReference type="VEuPathDB" id="CryptoDB:CMU_011750"/>
<dbReference type="OrthoDB" id="342809at2759"/>
<comment type="subcellular location">
    <subcellularLocation>
        <location evidence="2">Endoplasmic reticulum membrane</location>
        <topology evidence="2">Multi-pass membrane protein</topology>
    </subcellularLocation>
</comment>
<evidence type="ECO:0000313" key="11">
    <source>
        <dbReference type="EMBL" id="EEA08223.1"/>
    </source>
</evidence>
<dbReference type="AlphaFoldDB" id="B6AJ32"/>
<dbReference type="GeneID" id="6997617"/>
<keyword evidence="12" id="KW-1185">Reference proteome</keyword>